<feature type="non-terminal residue" evidence="2">
    <location>
        <position position="94"/>
    </location>
</feature>
<evidence type="ECO:0000256" key="1">
    <source>
        <dbReference type="SAM" id="MobiDB-lite"/>
    </source>
</evidence>
<feature type="region of interest" description="Disordered" evidence="1">
    <location>
        <begin position="38"/>
        <end position="94"/>
    </location>
</feature>
<dbReference type="RefSeq" id="XP_014159370.1">
    <property type="nucleotide sequence ID" value="XM_014303895.1"/>
</dbReference>
<evidence type="ECO:0000313" key="3">
    <source>
        <dbReference type="Proteomes" id="UP000054560"/>
    </source>
</evidence>
<accession>A0A0L0GB22</accession>
<dbReference type="Proteomes" id="UP000054560">
    <property type="component" value="Unassembled WGS sequence"/>
</dbReference>
<gene>
    <name evidence="2" type="ORF">SARC_02338</name>
</gene>
<organism evidence="2 3">
    <name type="scientific">Sphaeroforma arctica JP610</name>
    <dbReference type="NCBI Taxonomy" id="667725"/>
    <lineage>
        <taxon>Eukaryota</taxon>
        <taxon>Ichthyosporea</taxon>
        <taxon>Ichthyophonida</taxon>
        <taxon>Sphaeroforma</taxon>
    </lineage>
</organism>
<proteinExistence type="predicted"/>
<evidence type="ECO:0000313" key="2">
    <source>
        <dbReference type="EMBL" id="KNC85468.1"/>
    </source>
</evidence>
<name>A0A0L0GB22_9EUKA</name>
<feature type="compositionally biased region" description="Basic and acidic residues" evidence="1">
    <location>
        <begin position="79"/>
        <end position="94"/>
    </location>
</feature>
<reference evidence="2 3" key="1">
    <citation type="submission" date="2011-02" db="EMBL/GenBank/DDBJ databases">
        <title>The Genome Sequence of Sphaeroforma arctica JP610.</title>
        <authorList>
            <consortium name="The Broad Institute Genome Sequencing Platform"/>
            <person name="Russ C."/>
            <person name="Cuomo C."/>
            <person name="Young S.K."/>
            <person name="Zeng Q."/>
            <person name="Gargeya S."/>
            <person name="Alvarado L."/>
            <person name="Berlin A."/>
            <person name="Chapman S.B."/>
            <person name="Chen Z."/>
            <person name="Freedman E."/>
            <person name="Gellesch M."/>
            <person name="Goldberg J."/>
            <person name="Griggs A."/>
            <person name="Gujja S."/>
            <person name="Heilman E."/>
            <person name="Heiman D."/>
            <person name="Howarth C."/>
            <person name="Mehta T."/>
            <person name="Neiman D."/>
            <person name="Pearson M."/>
            <person name="Roberts A."/>
            <person name="Saif S."/>
            <person name="Shea T."/>
            <person name="Shenoy N."/>
            <person name="Sisk P."/>
            <person name="Stolte C."/>
            <person name="Sykes S."/>
            <person name="White J."/>
            <person name="Yandava C."/>
            <person name="Burger G."/>
            <person name="Gray M.W."/>
            <person name="Holland P.W.H."/>
            <person name="King N."/>
            <person name="Lang F.B.F."/>
            <person name="Roger A.J."/>
            <person name="Ruiz-Trillo I."/>
            <person name="Haas B."/>
            <person name="Nusbaum C."/>
            <person name="Birren B."/>
        </authorList>
    </citation>
    <scope>NUCLEOTIDE SEQUENCE [LARGE SCALE GENOMIC DNA]</scope>
    <source>
        <strain evidence="2 3">JP610</strain>
    </source>
</reference>
<dbReference type="AlphaFoldDB" id="A0A0L0GB22"/>
<protein>
    <submittedName>
        <fullName evidence="2">Uncharacterized protein</fullName>
    </submittedName>
</protein>
<dbReference type="GeneID" id="25902842"/>
<dbReference type="EMBL" id="KQ241700">
    <property type="protein sequence ID" value="KNC85468.1"/>
    <property type="molecule type" value="Genomic_DNA"/>
</dbReference>
<sequence length="94" mass="10537">MVYVNNDIPFDNDCIATMLNDGDDADEAVLQFNERRRVQETNKRTGGHTSICDLDNGTQNSMRNIDSLDDFGAKSPQARKQEHHALSVGDDVRI</sequence>
<keyword evidence="3" id="KW-1185">Reference proteome</keyword>